<dbReference type="RefSeq" id="WP_329776613.1">
    <property type="nucleotide sequence ID" value="NZ_JAYDYW010000016.1"/>
</dbReference>
<comment type="caution">
    <text evidence="2">The sequence shown here is derived from an EMBL/GenBank/DDBJ whole genome shotgun (WGS) entry which is preliminary data.</text>
</comment>
<dbReference type="EMBL" id="JAYDYW010000016">
    <property type="protein sequence ID" value="MEE1675832.1"/>
    <property type="molecule type" value="Genomic_DNA"/>
</dbReference>
<protein>
    <submittedName>
        <fullName evidence="2">SPOR domain-containing protein</fullName>
    </submittedName>
</protein>
<accession>A0ABU7G8X4</accession>
<evidence type="ECO:0000313" key="2">
    <source>
        <dbReference type="EMBL" id="MEE1675832.1"/>
    </source>
</evidence>
<feature type="domain" description="SPOR" evidence="1">
    <location>
        <begin position="101"/>
        <end position="184"/>
    </location>
</feature>
<keyword evidence="3" id="KW-1185">Reference proteome</keyword>
<proteinExistence type="predicted"/>
<sequence>MSIFQGGFVLDNLEKVAKIISLLAIPIALWWLGTQYQTADNKAKTAIEYVKLSVNIISNQNEADPQLLSWASKTLNHYSEVKLGEPLTQAIATGTANLAPSSASTGWYTVLGSLDSEVQAQKLVEELKIAKPESLENLQFDILKTKISNHYAVTLGGESNKSEALQRASLVRESGLVSDAFAEKNRGWEH</sequence>
<organism evidence="2 3">
    <name type="scientific">Agarivorans aestuarii</name>
    <dbReference type="NCBI Taxonomy" id="1563703"/>
    <lineage>
        <taxon>Bacteria</taxon>
        <taxon>Pseudomonadati</taxon>
        <taxon>Pseudomonadota</taxon>
        <taxon>Gammaproteobacteria</taxon>
        <taxon>Alteromonadales</taxon>
        <taxon>Alteromonadaceae</taxon>
        <taxon>Agarivorans</taxon>
    </lineage>
</organism>
<evidence type="ECO:0000313" key="3">
    <source>
        <dbReference type="Proteomes" id="UP001310248"/>
    </source>
</evidence>
<dbReference type="Proteomes" id="UP001310248">
    <property type="component" value="Unassembled WGS sequence"/>
</dbReference>
<dbReference type="InterPro" id="IPR007730">
    <property type="entry name" value="SPOR-like_dom"/>
</dbReference>
<dbReference type="Pfam" id="PF05036">
    <property type="entry name" value="SPOR"/>
    <property type="match status" value="1"/>
</dbReference>
<reference evidence="3" key="1">
    <citation type="submission" date="2023-07" db="EMBL/GenBank/DDBJ databases">
        <title>Draft genome sequence of Agarivorans aestuarii strain ZMCS4, a CAZymes producing bacteria isolated from the marine brown algae Clodostephus spongiosus.</title>
        <authorList>
            <person name="Lorente B."/>
            <person name="Cabral C."/>
            <person name="Frias J."/>
            <person name="Faria J."/>
            <person name="Toubarro D."/>
        </authorList>
    </citation>
    <scope>NUCLEOTIDE SEQUENCE [LARGE SCALE GENOMIC DNA]</scope>
    <source>
        <strain evidence="3">ZMCS4</strain>
    </source>
</reference>
<gene>
    <name evidence="2" type="ORF">SNR37_001159</name>
</gene>
<dbReference type="PROSITE" id="PS51724">
    <property type="entry name" value="SPOR"/>
    <property type="match status" value="1"/>
</dbReference>
<name>A0ABU7G8X4_9ALTE</name>
<evidence type="ECO:0000259" key="1">
    <source>
        <dbReference type="PROSITE" id="PS51724"/>
    </source>
</evidence>